<dbReference type="PANTHER" id="PTHR32097:SF4">
    <property type="entry name" value="GENERAL STRESS PROTEIN 16U"/>
    <property type="match status" value="1"/>
</dbReference>
<dbReference type="Gene3D" id="2.60.60.30">
    <property type="entry name" value="sav2460 like domains"/>
    <property type="match status" value="1"/>
</dbReference>
<evidence type="ECO:0000313" key="3">
    <source>
        <dbReference type="EMBL" id="SHM83757.1"/>
    </source>
</evidence>
<dbReference type="Pfam" id="PF02342">
    <property type="entry name" value="TerD"/>
    <property type="match status" value="1"/>
</dbReference>
<dbReference type="InterPro" id="IPR003325">
    <property type="entry name" value="TerD"/>
</dbReference>
<evidence type="ECO:0000313" key="4">
    <source>
        <dbReference type="Proteomes" id="UP000184111"/>
    </source>
</evidence>
<reference evidence="3 4" key="1">
    <citation type="submission" date="2016-11" db="EMBL/GenBank/DDBJ databases">
        <authorList>
            <person name="Jaros S."/>
            <person name="Januszkiewicz K."/>
            <person name="Wedrychowicz H."/>
        </authorList>
    </citation>
    <scope>NUCLEOTIDE SEQUENCE [LARGE SCALE GENOMIC DNA]</scope>
    <source>
        <strain evidence="3 4">CGMCC 4.2025</strain>
    </source>
</reference>
<dbReference type="CDD" id="cd06974">
    <property type="entry name" value="TerD_like"/>
    <property type="match status" value="1"/>
</dbReference>
<feature type="domain" description="TerD" evidence="2">
    <location>
        <begin position="6"/>
        <end position="163"/>
    </location>
</feature>
<dbReference type="Proteomes" id="UP000184111">
    <property type="component" value="Unassembled WGS sequence"/>
</dbReference>
<evidence type="ECO:0000256" key="1">
    <source>
        <dbReference type="ARBA" id="ARBA00008775"/>
    </source>
</evidence>
<dbReference type="OrthoDB" id="3851702at2"/>
<dbReference type="PANTHER" id="PTHR32097">
    <property type="entry name" value="CAMP-BINDING PROTEIN 1-RELATED"/>
    <property type="match status" value="1"/>
</dbReference>
<proteinExistence type="inferred from homology"/>
<sequence>MSGLSKGIERAEARLKWDPSPLGTPPSDLDLIAATYRVGAEHGDPAYLVAFGSRFSPDGTIWLNRDSTDGKGLGFDEVLTLDLSRLSSEYGRVVVGVAIQQSFGRLEFRTVANPAYQLVTGYTVLAEGDFASVGPATGATVAEFTRAASGAWEFRSLLVGYDADPDTFSRTMGHPPA</sequence>
<keyword evidence="4" id="KW-1185">Reference proteome</keyword>
<dbReference type="RefSeq" id="WP_073500673.1">
    <property type="nucleotide sequence ID" value="NZ_FRBI01000015.1"/>
</dbReference>
<gene>
    <name evidence="3" type="ORF">SAMN05216499_11529</name>
</gene>
<accession>A0A1M7M0U0</accession>
<dbReference type="EMBL" id="FRBI01000015">
    <property type="protein sequence ID" value="SHM83757.1"/>
    <property type="molecule type" value="Genomic_DNA"/>
</dbReference>
<protein>
    <submittedName>
        <fullName evidence="3">Stress response protein SCP2</fullName>
    </submittedName>
</protein>
<evidence type="ECO:0000259" key="2">
    <source>
        <dbReference type="Pfam" id="PF02342"/>
    </source>
</evidence>
<dbReference type="AlphaFoldDB" id="A0A1M7M0U0"/>
<dbReference type="STRING" id="310782.SAMN05216499_11529"/>
<comment type="similarity">
    <text evidence="1">Belongs to the CAPAB/TerDEXZ family.</text>
</comment>
<dbReference type="InterPro" id="IPR051324">
    <property type="entry name" value="Stress/Tellurium_Resist"/>
</dbReference>
<name>A0A1M7M0U0_9ACTN</name>
<organism evidence="3 4">
    <name type="scientific">Actinacidiphila paucisporea</name>
    <dbReference type="NCBI Taxonomy" id="310782"/>
    <lineage>
        <taxon>Bacteria</taxon>
        <taxon>Bacillati</taxon>
        <taxon>Actinomycetota</taxon>
        <taxon>Actinomycetes</taxon>
        <taxon>Kitasatosporales</taxon>
        <taxon>Streptomycetaceae</taxon>
        <taxon>Actinacidiphila</taxon>
    </lineage>
</organism>